<dbReference type="Gene3D" id="2.60.40.4370">
    <property type="match status" value="1"/>
</dbReference>
<evidence type="ECO:0000259" key="1">
    <source>
        <dbReference type="Pfam" id="PF10419"/>
    </source>
</evidence>
<dbReference type="InterPro" id="IPR042771">
    <property type="entry name" value="GTF3C6-like"/>
</dbReference>
<dbReference type="GO" id="GO:0000127">
    <property type="term" value="C:transcription factor TFIIIC complex"/>
    <property type="evidence" value="ECO:0007669"/>
    <property type="project" value="TreeGrafter"/>
</dbReference>
<evidence type="ECO:0000313" key="2">
    <source>
        <dbReference type="EnsemblMetazoa" id="GBRI026689-PA"/>
    </source>
</evidence>
<dbReference type="PANTHER" id="PTHR21860">
    <property type="entry name" value="TRANSCRIPTION INITIATION FACTOR IIIC TFIIIC , POLYPEPTIDE 6-RELATED"/>
    <property type="match status" value="1"/>
</dbReference>
<accession>A0A1A9WP07</accession>
<dbReference type="GO" id="GO:0006383">
    <property type="term" value="P:transcription by RNA polymerase III"/>
    <property type="evidence" value="ECO:0007669"/>
    <property type="project" value="InterPro"/>
</dbReference>
<reference evidence="2" key="2">
    <citation type="submission" date="2020-05" db="UniProtKB">
        <authorList>
            <consortium name="EnsemblMetazoa"/>
        </authorList>
    </citation>
    <scope>IDENTIFICATION</scope>
    <source>
        <strain evidence="2">IAEA</strain>
    </source>
</reference>
<dbReference type="Pfam" id="PF10419">
    <property type="entry name" value="TFIIIC_sub6"/>
    <property type="match status" value="1"/>
</dbReference>
<sequence>MSDSEYEEEEILVFADFNNQLSCNELTEEKPAIKIIGLDEKNPLAEINGNFFRGTYDFAMGTEVFFEKDLNAPPADPLFEATCRQKYKVFGKTNKVINFQRIYVEKPADSDENMEEIEKQDKAVNEHLKLNMTFQEIIAQFPPVKDL</sequence>
<reference evidence="3" key="1">
    <citation type="submission" date="2014-03" db="EMBL/GenBank/DDBJ databases">
        <authorList>
            <person name="Aksoy S."/>
            <person name="Warren W."/>
            <person name="Wilson R.K."/>
        </authorList>
    </citation>
    <scope>NUCLEOTIDE SEQUENCE [LARGE SCALE GENOMIC DNA]</scope>
    <source>
        <strain evidence="3">IAEA</strain>
    </source>
</reference>
<evidence type="ECO:0000313" key="3">
    <source>
        <dbReference type="Proteomes" id="UP000091820"/>
    </source>
</evidence>
<protein>
    <recommendedName>
        <fullName evidence="1">Transcription factor TFIIIC triple barrel domain-containing protein</fullName>
    </recommendedName>
</protein>
<dbReference type="STRING" id="37001.A0A1A9WP07"/>
<dbReference type="AlphaFoldDB" id="A0A1A9WP07"/>
<name>A0A1A9WP07_9MUSC</name>
<dbReference type="VEuPathDB" id="VectorBase:GBRI026689"/>
<dbReference type="PANTHER" id="PTHR21860:SF2">
    <property type="entry name" value="GENERAL TRANSCRIPTION FACTOR 3C POLYPEPTIDE 6"/>
    <property type="match status" value="1"/>
</dbReference>
<dbReference type="InterPro" id="IPR019481">
    <property type="entry name" value="TFIIIC_triple_barrel"/>
</dbReference>
<organism evidence="2 3">
    <name type="scientific">Glossina brevipalpis</name>
    <dbReference type="NCBI Taxonomy" id="37001"/>
    <lineage>
        <taxon>Eukaryota</taxon>
        <taxon>Metazoa</taxon>
        <taxon>Ecdysozoa</taxon>
        <taxon>Arthropoda</taxon>
        <taxon>Hexapoda</taxon>
        <taxon>Insecta</taxon>
        <taxon>Pterygota</taxon>
        <taxon>Neoptera</taxon>
        <taxon>Endopterygota</taxon>
        <taxon>Diptera</taxon>
        <taxon>Brachycera</taxon>
        <taxon>Muscomorpha</taxon>
        <taxon>Hippoboscoidea</taxon>
        <taxon>Glossinidae</taxon>
        <taxon>Glossina</taxon>
    </lineage>
</organism>
<keyword evidence="3" id="KW-1185">Reference proteome</keyword>
<feature type="domain" description="Transcription factor TFIIIC triple barrel" evidence="1">
    <location>
        <begin position="7"/>
        <end position="104"/>
    </location>
</feature>
<dbReference type="EnsemblMetazoa" id="GBRI026689-RA">
    <property type="protein sequence ID" value="GBRI026689-PA"/>
    <property type="gene ID" value="GBRI026689"/>
</dbReference>
<dbReference type="Proteomes" id="UP000091820">
    <property type="component" value="Unassembled WGS sequence"/>
</dbReference>
<proteinExistence type="predicted"/>